<proteinExistence type="predicted"/>
<organism evidence="1">
    <name type="scientific">marine sediment metagenome</name>
    <dbReference type="NCBI Taxonomy" id="412755"/>
    <lineage>
        <taxon>unclassified sequences</taxon>
        <taxon>metagenomes</taxon>
        <taxon>ecological metagenomes</taxon>
    </lineage>
</organism>
<dbReference type="EMBL" id="BARS01047881">
    <property type="protein sequence ID" value="GAG30517.1"/>
    <property type="molecule type" value="Genomic_DNA"/>
</dbReference>
<reference evidence="1" key="1">
    <citation type="journal article" date="2014" name="Front. Microbiol.">
        <title>High frequency of phylogenetically diverse reductive dehalogenase-homologous genes in deep subseafloor sedimentary metagenomes.</title>
        <authorList>
            <person name="Kawai M."/>
            <person name="Futagami T."/>
            <person name="Toyoda A."/>
            <person name="Takaki Y."/>
            <person name="Nishi S."/>
            <person name="Hori S."/>
            <person name="Arai W."/>
            <person name="Tsubouchi T."/>
            <person name="Morono Y."/>
            <person name="Uchiyama I."/>
            <person name="Ito T."/>
            <person name="Fujiyama A."/>
            <person name="Inagaki F."/>
            <person name="Takami H."/>
        </authorList>
    </citation>
    <scope>NUCLEOTIDE SEQUENCE</scope>
    <source>
        <strain evidence="1">Expedition CK06-06</strain>
    </source>
</reference>
<protein>
    <submittedName>
        <fullName evidence="1">Uncharacterized protein</fullName>
    </submittedName>
</protein>
<accession>X0X567</accession>
<sequence length="116" mass="13995">MGMRSTFLEQEIKALNKKALKQIKREDCEDSVVISEKGDIDFEGWDDWKIEGYWYDSTISFLKSISSFIEGWAEFEYEEGYRFRILFEKGKAYFQKQPQIDWSKAYKDELKFEVRK</sequence>
<gene>
    <name evidence="1" type="ORF">S01H1_71861</name>
</gene>
<comment type="caution">
    <text evidence="1">The sequence shown here is derived from an EMBL/GenBank/DDBJ whole genome shotgun (WGS) entry which is preliminary data.</text>
</comment>
<dbReference type="AlphaFoldDB" id="X0X567"/>
<evidence type="ECO:0000313" key="1">
    <source>
        <dbReference type="EMBL" id="GAG30517.1"/>
    </source>
</evidence>
<name>X0X567_9ZZZZ</name>